<accession>A0AAE9DER1</accession>
<dbReference type="Proteomes" id="UP000827892">
    <property type="component" value="Chromosome III"/>
</dbReference>
<proteinExistence type="predicted"/>
<name>A0AAE9DER1_CAEBR</name>
<reference evidence="1 2" key="1">
    <citation type="submission" date="2022-05" db="EMBL/GenBank/DDBJ databases">
        <title>Chromosome-level reference genomes for two strains of Caenorhabditis briggsae: an improved platform for comparative genomics.</title>
        <authorList>
            <person name="Stevens L."/>
            <person name="Andersen E.C."/>
        </authorList>
    </citation>
    <scope>NUCLEOTIDE SEQUENCE [LARGE SCALE GENOMIC DNA]</scope>
    <source>
        <strain evidence="1">QX1410_ONT</strain>
        <tissue evidence="1">Whole-organism</tissue>
    </source>
</reference>
<protein>
    <submittedName>
        <fullName evidence="1">Uncharacterized protein</fullName>
    </submittedName>
</protein>
<evidence type="ECO:0000313" key="1">
    <source>
        <dbReference type="EMBL" id="ULU02148.1"/>
    </source>
</evidence>
<dbReference type="AlphaFoldDB" id="A0AAE9DER1"/>
<dbReference type="Pfam" id="PF06542">
    <property type="entry name" value="PHA-1"/>
    <property type="match status" value="1"/>
</dbReference>
<sequence>MDALKEMITSDIYCNILQINVSGCRKISTSAPRKEKNAMPMPREILDAILLKWSVKSVILKFVDVTRQDIQKRNWIKSKWFTGFRFNDVHEAVNPSSLDLKFPKVEVDFGASPIRSELLREGGIDKFVSRASNQNIIANIKRVLPTDRISIRFCQWTASHIR</sequence>
<dbReference type="EMBL" id="CP090893">
    <property type="protein sequence ID" value="ULU02148.1"/>
    <property type="molecule type" value="Genomic_DNA"/>
</dbReference>
<gene>
    <name evidence="1" type="ORF">L3Y34_002010</name>
</gene>
<dbReference type="InterPro" id="IPR009497">
    <property type="entry name" value="Regulator_protein_PHA-1"/>
</dbReference>
<evidence type="ECO:0000313" key="2">
    <source>
        <dbReference type="Proteomes" id="UP000827892"/>
    </source>
</evidence>
<organism evidence="1 2">
    <name type="scientific">Caenorhabditis briggsae</name>
    <dbReference type="NCBI Taxonomy" id="6238"/>
    <lineage>
        <taxon>Eukaryota</taxon>
        <taxon>Metazoa</taxon>
        <taxon>Ecdysozoa</taxon>
        <taxon>Nematoda</taxon>
        <taxon>Chromadorea</taxon>
        <taxon>Rhabditida</taxon>
        <taxon>Rhabditina</taxon>
        <taxon>Rhabditomorpha</taxon>
        <taxon>Rhabditoidea</taxon>
        <taxon>Rhabditidae</taxon>
        <taxon>Peloderinae</taxon>
        <taxon>Caenorhabditis</taxon>
    </lineage>
</organism>